<dbReference type="EMBL" id="AATP01000001">
    <property type="protein sequence ID" value="EAU42789.1"/>
    <property type="molecule type" value="Genomic_DNA"/>
</dbReference>
<keyword evidence="1" id="KW-1133">Transmembrane helix</keyword>
<dbReference type="HOGENOM" id="CLU_093154_0_0_5"/>
<feature type="transmembrane region" description="Helical" evidence="1">
    <location>
        <begin position="181"/>
        <end position="201"/>
    </location>
</feature>
<evidence type="ECO:0000256" key="1">
    <source>
        <dbReference type="SAM" id="Phobius"/>
    </source>
</evidence>
<keyword evidence="1" id="KW-0472">Membrane</keyword>
<dbReference type="AlphaFoldDB" id="Q0G6C5"/>
<proteinExistence type="predicted"/>
<dbReference type="STRING" id="217511.GCA_001463845_00393"/>
<keyword evidence="1" id="KW-0812">Transmembrane</keyword>
<organism evidence="2 3">
    <name type="scientific">Fulvimarina pelagi HTCC2506</name>
    <dbReference type="NCBI Taxonomy" id="314231"/>
    <lineage>
        <taxon>Bacteria</taxon>
        <taxon>Pseudomonadati</taxon>
        <taxon>Pseudomonadota</taxon>
        <taxon>Alphaproteobacteria</taxon>
        <taxon>Hyphomicrobiales</taxon>
        <taxon>Aurantimonadaceae</taxon>
        <taxon>Fulvimarina</taxon>
    </lineage>
</organism>
<name>Q0G6C5_9HYPH</name>
<dbReference type="InterPro" id="IPR011606">
    <property type="entry name" value="Brnchd-chn_aa_trnsp_permease"/>
</dbReference>
<evidence type="ECO:0008006" key="4">
    <source>
        <dbReference type="Google" id="ProtNLM"/>
    </source>
</evidence>
<reference evidence="2 3" key="1">
    <citation type="journal article" date="2010" name="J. Bacteriol.">
        <title>Genome sequence of Fulvimarina pelagi HTCC2506T, a Mn(II)-oxidizing alphaproteobacterium possessing an aerobic anoxygenic photosynthetic gene cluster and Xanthorhodopsin.</title>
        <authorList>
            <person name="Kang I."/>
            <person name="Oh H.M."/>
            <person name="Lim S.I."/>
            <person name="Ferriera S."/>
            <person name="Giovannoni S.J."/>
            <person name="Cho J.C."/>
        </authorList>
    </citation>
    <scope>NUCLEOTIDE SEQUENCE [LARGE SCALE GENOMIC DNA]</scope>
    <source>
        <strain evidence="2 3">HTCC2506</strain>
    </source>
</reference>
<gene>
    <name evidence="2" type="ORF">FP2506_08106</name>
</gene>
<protein>
    <recommendedName>
        <fullName evidence="4">AzlC family protein</fullName>
    </recommendedName>
</protein>
<dbReference type="RefSeq" id="WP_007066763.1">
    <property type="nucleotide sequence ID" value="NZ_DS022272.1"/>
</dbReference>
<comment type="caution">
    <text evidence="2">The sequence shown here is derived from an EMBL/GenBank/DDBJ whole genome shotgun (WGS) entry which is preliminary data.</text>
</comment>
<dbReference type="Proteomes" id="UP000004310">
    <property type="component" value="Unassembled WGS sequence"/>
</dbReference>
<keyword evidence="3" id="KW-1185">Reference proteome</keyword>
<dbReference type="Pfam" id="PF03591">
    <property type="entry name" value="AzlC"/>
    <property type="match status" value="1"/>
</dbReference>
<feature type="transmembrane region" description="Helical" evidence="1">
    <location>
        <begin position="233"/>
        <end position="251"/>
    </location>
</feature>
<feature type="transmembrane region" description="Helical" evidence="1">
    <location>
        <begin position="153"/>
        <end position="175"/>
    </location>
</feature>
<dbReference type="eggNOG" id="COG1296">
    <property type="taxonomic scope" value="Bacteria"/>
</dbReference>
<sequence length="257" mass="27541">MTEADGSNEREMTVEARGETAASRRIYWFRQGLRHLTPPAFILFGAFLGFAGLCREAGVTWLESAFMTATIWALPAQIIILGASTAGTSLVATAFAVTLSSVRLMPMIVAWSPEMKGPRTGTGSLLFLSHFVAVTGWVFAMERLKDVPREYRTIFFAGFAVPLTVINTVLVAVVFNLMDELPALATGALAFLTPTYFLCSLYGSSRELSGRIALFAGMAALPLGHLLAPGLEVLFAGIGGGAAAYVAGRLIEGRRLR</sequence>
<evidence type="ECO:0000313" key="2">
    <source>
        <dbReference type="EMBL" id="EAU42789.1"/>
    </source>
</evidence>
<feature type="transmembrane region" description="Helical" evidence="1">
    <location>
        <begin position="33"/>
        <end position="53"/>
    </location>
</feature>
<accession>Q0G6C5</accession>
<feature type="transmembrane region" description="Helical" evidence="1">
    <location>
        <begin position="123"/>
        <end position="141"/>
    </location>
</feature>
<evidence type="ECO:0000313" key="3">
    <source>
        <dbReference type="Proteomes" id="UP000004310"/>
    </source>
</evidence>